<dbReference type="AlphaFoldDB" id="A0A3D8IY97"/>
<protein>
    <submittedName>
        <fullName evidence="7">30S ribosomal protein S1</fullName>
    </submittedName>
</protein>
<dbReference type="InterPro" id="IPR012340">
    <property type="entry name" value="NA-bd_OB-fold"/>
</dbReference>
<sequence>MRINPEQIERSAIDEDFDFEKMLNESETDLEGGKIQEGVIVSIGDEYAMVAVAGAKQEGRLPLSEISDEKGNLLFKQGDKIEVFVTLNYERSSISHKKVLKMKKLEQKINEIKDNFENLVIDCKIIKKNRGGFVVEFDGVEAFLPRKESALREDGKSVGKSFKMCIMDVKPQEQSIVVSRKKYLDSIEKNKEEIISKLLAESGNLQGIVRKITPFGIFVDVMGVEGLVHYTEISHKGPVNPAVFCKVGDNVEVKVLEYVKEKNRLSFSIKATIEDPWNEIKAQLDVGDTIRVVVSKLEDYGAFVDLGNGTEGFLHISEITWNKQVKHPKEVLKSGEAIDVEVIEIDATNKRLRVSLKRLSPKPFSKFLQSHQVGDVIEGEVVKILDFGAFIKLGEVDGLLHNEDISWEKGQKASSTFKVGDKVKVKIVKIDKESEKISLSAKALQDSPIDQFAKSHALDSIVNGKVVEVKDFGVFIELEGGIEALIRDEDLYPLKKEEIEMGSTLEGVIAHIDRNHGKVRVSIRKLEKIKEREQLNQYNNSDTKMTLGDLIKQRNGQ</sequence>
<feature type="domain" description="S1 motif" evidence="6">
    <location>
        <begin position="287"/>
        <end position="357"/>
    </location>
</feature>
<dbReference type="CDD" id="cd04465">
    <property type="entry name" value="S1_RPS1_repeat_ec2_hs2"/>
    <property type="match status" value="1"/>
</dbReference>
<feature type="domain" description="S1 motif" evidence="6">
    <location>
        <begin position="374"/>
        <end position="442"/>
    </location>
</feature>
<dbReference type="OrthoDB" id="9804077at2"/>
<proteinExistence type="inferred from homology"/>
<dbReference type="InterPro" id="IPR003029">
    <property type="entry name" value="S1_domain"/>
</dbReference>
<dbReference type="GO" id="GO:0005840">
    <property type="term" value="C:ribosome"/>
    <property type="evidence" value="ECO:0007669"/>
    <property type="project" value="UniProtKB-KW"/>
</dbReference>
<dbReference type="InterPro" id="IPR050437">
    <property type="entry name" value="Ribos_protein_bS1-like"/>
</dbReference>
<dbReference type="PRINTS" id="PR00681">
    <property type="entry name" value="RIBOSOMALS1"/>
</dbReference>
<dbReference type="Gene3D" id="2.40.50.140">
    <property type="entry name" value="Nucleic acid-binding proteins"/>
    <property type="match status" value="5"/>
</dbReference>
<keyword evidence="5" id="KW-0175">Coiled coil</keyword>
<keyword evidence="3" id="KW-0687">Ribonucleoprotein</keyword>
<dbReference type="FunFam" id="2.40.50.140:FF:000103">
    <property type="entry name" value="protein RRP5 homolog"/>
    <property type="match status" value="1"/>
</dbReference>
<dbReference type="PANTHER" id="PTHR10724">
    <property type="entry name" value="30S RIBOSOMAL PROTEIN S1"/>
    <property type="match status" value="1"/>
</dbReference>
<dbReference type="RefSeq" id="WP_115569897.1">
    <property type="nucleotide sequence ID" value="NZ_NXLV01000012.1"/>
</dbReference>
<dbReference type="SMART" id="SM00316">
    <property type="entry name" value="S1"/>
    <property type="match status" value="6"/>
</dbReference>
<evidence type="ECO:0000313" key="7">
    <source>
        <dbReference type="EMBL" id="RDU70238.1"/>
    </source>
</evidence>
<comment type="caution">
    <text evidence="7">The sequence shown here is derived from an EMBL/GenBank/DDBJ whole genome shotgun (WGS) entry which is preliminary data.</text>
</comment>
<keyword evidence="8" id="KW-1185">Reference proteome</keyword>
<dbReference type="GO" id="GO:0006412">
    <property type="term" value="P:translation"/>
    <property type="evidence" value="ECO:0007669"/>
    <property type="project" value="TreeGrafter"/>
</dbReference>
<dbReference type="PANTHER" id="PTHR10724:SF7">
    <property type="entry name" value="SMALL RIBOSOMAL SUBUNIT PROTEIN BS1C"/>
    <property type="match status" value="1"/>
</dbReference>
<evidence type="ECO:0000256" key="5">
    <source>
        <dbReference type="SAM" id="Coils"/>
    </source>
</evidence>
<feature type="domain" description="S1 motif" evidence="6">
    <location>
        <begin position="118"/>
        <end position="181"/>
    </location>
</feature>
<dbReference type="Proteomes" id="UP000257045">
    <property type="component" value="Unassembled WGS sequence"/>
</dbReference>
<name>A0A3D8IY97_9HELI</name>
<accession>A0A3D8IY97</accession>
<evidence type="ECO:0000313" key="8">
    <source>
        <dbReference type="Proteomes" id="UP000257045"/>
    </source>
</evidence>
<gene>
    <name evidence="7" type="ORF">CQA58_06405</name>
</gene>
<dbReference type="NCBIfam" id="NF004956">
    <property type="entry name" value="PRK06299.1-6"/>
    <property type="match status" value="1"/>
</dbReference>
<evidence type="ECO:0000256" key="3">
    <source>
        <dbReference type="ARBA" id="ARBA00023274"/>
    </source>
</evidence>
<evidence type="ECO:0000259" key="6">
    <source>
        <dbReference type="PROSITE" id="PS50126"/>
    </source>
</evidence>
<dbReference type="InterPro" id="IPR035104">
    <property type="entry name" value="Ribosomal_protein_S1-like"/>
</dbReference>
<feature type="domain" description="S1 motif" evidence="6">
    <location>
        <begin position="33"/>
        <end position="103"/>
    </location>
</feature>
<dbReference type="SUPFAM" id="SSF50249">
    <property type="entry name" value="Nucleic acid-binding proteins"/>
    <property type="match status" value="6"/>
</dbReference>
<dbReference type="EMBL" id="NXLV01000012">
    <property type="protein sequence ID" value="RDU70238.1"/>
    <property type="molecule type" value="Genomic_DNA"/>
</dbReference>
<dbReference type="GO" id="GO:0003735">
    <property type="term" value="F:structural constituent of ribosome"/>
    <property type="evidence" value="ECO:0007669"/>
    <property type="project" value="TreeGrafter"/>
</dbReference>
<comment type="function">
    <text evidence="4">Binds mRNA; thus facilitating recognition of the initiation point. It is needed to translate mRNA with a short Shine-Dalgarno (SD) purine-rich sequence.</text>
</comment>
<comment type="similarity">
    <text evidence="1">Belongs to the bacterial ribosomal protein bS1 family.</text>
</comment>
<feature type="domain" description="S1 motif" evidence="6">
    <location>
        <begin position="202"/>
        <end position="270"/>
    </location>
</feature>
<dbReference type="GO" id="GO:1990904">
    <property type="term" value="C:ribonucleoprotein complex"/>
    <property type="evidence" value="ECO:0007669"/>
    <property type="project" value="UniProtKB-KW"/>
</dbReference>
<evidence type="ECO:0000256" key="4">
    <source>
        <dbReference type="ARBA" id="ARBA00025604"/>
    </source>
</evidence>
<dbReference type="Pfam" id="PF00575">
    <property type="entry name" value="S1"/>
    <property type="match status" value="5"/>
</dbReference>
<organism evidence="7 8">
    <name type="scientific">Helicobacter brantae</name>
    <dbReference type="NCBI Taxonomy" id="375927"/>
    <lineage>
        <taxon>Bacteria</taxon>
        <taxon>Pseudomonadati</taxon>
        <taxon>Campylobacterota</taxon>
        <taxon>Epsilonproteobacteria</taxon>
        <taxon>Campylobacterales</taxon>
        <taxon>Helicobacteraceae</taxon>
        <taxon>Helicobacter</taxon>
    </lineage>
</organism>
<dbReference type="GO" id="GO:0003729">
    <property type="term" value="F:mRNA binding"/>
    <property type="evidence" value="ECO:0007669"/>
    <property type="project" value="TreeGrafter"/>
</dbReference>
<feature type="coiled-coil region" evidence="5">
    <location>
        <begin position="95"/>
        <end position="122"/>
    </location>
</feature>
<evidence type="ECO:0000256" key="2">
    <source>
        <dbReference type="ARBA" id="ARBA00022980"/>
    </source>
</evidence>
<feature type="domain" description="S1 motif" evidence="6">
    <location>
        <begin position="459"/>
        <end position="524"/>
    </location>
</feature>
<evidence type="ECO:0000256" key="1">
    <source>
        <dbReference type="ARBA" id="ARBA00006767"/>
    </source>
</evidence>
<keyword evidence="2 7" id="KW-0689">Ribosomal protein</keyword>
<reference evidence="7 8" key="1">
    <citation type="submission" date="2018-04" db="EMBL/GenBank/DDBJ databases">
        <title>Novel Campyloabacter and Helicobacter Species and Strains.</title>
        <authorList>
            <person name="Mannion A.J."/>
            <person name="Shen Z."/>
            <person name="Fox J.G."/>
        </authorList>
    </citation>
    <scope>NUCLEOTIDE SEQUENCE [LARGE SCALE GENOMIC DNA]</scope>
    <source>
        <strain evidence="7 8">MIT 04-9366</strain>
    </source>
</reference>
<dbReference type="PROSITE" id="PS50126">
    <property type="entry name" value="S1"/>
    <property type="match status" value="6"/>
</dbReference>